<feature type="domain" description="AMP-binding enzyme C-terminal" evidence="2">
    <location>
        <begin position="338"/>
        <end position="416"/>
    </location>
</feature>
<dbReference type="RefSeq" id="WP_119530289.1">
    <property type="nucleotide sequence ID" value="NZ_JBHSSP010000037.1"/>
</dbReference>
<dbReference type="EMBL" id="NRJG01000028">
    <property type="protein sequence ID" value="RIY39715.1"/>
    <property type="molecule type" value="Genomic_DNA"/>
</dbReference>
<evidence type="ECO:0000313" key="4">
    <source>
        <dbReference type="Proteomes" id="UP000265916"/>
    </source>
</evidence>
<name>A0A3A1YQ15_9GAMM</name>
<dbReference type="OrthoDB" id="9787658at2"/>
<gene>
    <name evidence="3" type="ORF">CKF58_01845</name>
</gene>
<dbReference type="PANTHER" id="PTHR43767">
    <property type="entry name" value="LONG-CHAIN-FATTY-ACID--COA LIGASE"/>
    <property type="match status" value="1"/>
</dbReference>
<dbReference type="PANTHER" id="PTHR43767:SF10">
    <property type="entry name" value="SURFACTIN SYNTHASE SUBUNIT 1"/>
    <property type="match status" value="1"/>
</dbReference>
<dbReference type="Proteomes" id="UP000265916">
    <property type="component" value="Unassembled WGS sequence"/>
</dbReference>
<dbReference type="Pfam" id="PF13193">
    <property type="entry name" value="AMP-binding_C"/>
    <property type="match status" value="1"/>
</dbReference>
<dbReference type="Gene3D" id="3.40.50.12780">
    <property type="entry name" value="N-terminal domain of ligase-like"/>
    <property type="match status" value="1"/>
</dbReference>
<feature type="domain" description="AMP-dependent synthetase/ligase" evidence="1">
    <location>
        <begin position="125"/>
        <end position="275"/>
    </location>
</feature>
<evidence type="ECO:0000259" key="2">
    <source>
        <dbReference type="Pfam" id="PF13193"/>
    </source>
</evidence>
<dbReference type="Pfam" id="PF00501">
    <property type="entry name" value="AMP-binding"/>
    <property type="match status" value="1"/>
</dbReference>
<dbReference type="InterPro" id="IPR045851">
    <property type="entry name" value="AMP-bd_C_sf"/>
</dbReference>
<sequence length="431" mass="49252">MTMLSTFKVKNPIAVNPCWERQDFAKRVLQISQELQERKYQNVTLHLSDVSEFACCLLACLHAKINVLLPPNLLEQNLVWAQNESDFILTDQEFRDLGLEQQVTLPQDLDELIDPYSQTQIKLKTSGSTGNPKVITKLACHMWQEATSLAKVFPFVHPELQVLGSVSCLHMYGLTHRVFLPLSQGWIIGRQQLVFNENLIAETTRPSVWISSPVFLSNLHQIKAQAQQNLLGVVCAGGVLSLETEQKLSQFKINVFEIYGSTETGVVAYRPGKGIWQTLSPVNIGVNEHECLWVESPWVNQREQTSDVVELSSQGFKLIGRNDRIVKINDKRVSLSQVEQELILHPWVQDAYVCKHPKFMRLVALVVLKPEAMLESQGRKPIIAELKHFLSKSQEKSVLPRYWRFIEQLPRNSQDKIDRQQVEQICLQPLN</sequence>
<dbReference type="InterPro" id="IPR050237">
    <property type="entry name" value="ATP-dep_AMP-bd_enzyme"/>
</dbReference>
<dbReference type="GO" id="GO:0016877">
    <property type="term" value="F:ligase activity, forming carbon-sulfur bonds"/>
    <property type="evidence" value="ECO:0007669"/>
    <property type="project" value="UniProtKB-ARBA"/>
</dbReference>
<evidence type="ECO:0000259" key="1">
    <source>
        <dbReference type="Pfam" id="PF00501"/>
    </source>
</evidence>
<protein>
    <submittedName>
        <fullName evidence="3">Uncharacterized protein</fullName>
    </submittedName>
</protein>
<dbReference type="InterPro" id="IPR042099">
    <property type="entry name" value="ANL_N_sf"/>
</dbReference>
<accession>A0A3A1YQ15</accession>
<organism evidence="3 4">
    <name type="scientific">Psittacicella hinzii</name>
    <dbReference type="NCBI Taxonomy" id="2028575"/>
    <lineage>
        <taxon>Bacteria</taxon>
        <taxon>Pseudomonadati</taxon>
        <taxon>Pseudomonadota</taxon>
        <taxon>Gammaproteobacteria</taxon>
        <taxon>Pasteurellales</taxon>
        <taxon>Psittacicellaceae</taxon>
        <taxon>Psittacicella</taxon>
    </lineage>
</organism>
<dbReference type="AlphaFoldDB" id="A0A3A1YQ15"/>
<comment type="caution">
    <text evidence="3">The sequence shown here is derived from an EMBL/GenBank/DDBJ whole genome shotgun (WGS) entry which is preliminary data.</text>
</comment>
<dbReference type="Gene3D" id="3.30.300.30">
    <property type="match status" value="1"/>
</dbReference>
<keyword evidence="4" id="KW-1185">Reference proteome</keyword>
<proteinExistence type="predicted"/>
<dbReference type="SUPFAM" id="SSF56801">
    <property type="entry name" value="Acetyl-CoA synthetase-like"/>
    <property type="match status" value="1"/>
</dbReference>
<evidence type="ECO:0000313" key="3">
    <source>
        <dbReference type="EMBL" id="RIY39715.1"/>
    </source>
</evidence>
<reference evidence="3 4" key="1">
    <citation type="submission" date="2017-08" db="EMBL/GenBank/DDBJ databases">
        <title>Reclassification of Bisgaard taxon 37 and 44.</title>
        <authorList>
            <person name="Christensen H."/>
        </authorList>
    </citation>
    <scope>NUCLEOTIDE SEQUENCE [LARGE SCALE GENOMIC DNA]</scope>
    <source>
        <strain evidence="3 4">111</strain>
    </source>
</reference>
<dbReference type="InterPro" id="IPR025110">
    <property type="entry name" value="AMP-bd_C"/>
</dbReference>
<dbReference type="InterPro" id="IPR000873">
    <property type="entry name" value="AMP-dep_synth/lig_dom"/>
</dbReference>